<dbReference type="InterPro" id="IPR006201">
    <property type="entry name" value="Neur_channel"/>
</dbReference>
<feature type="transmembrane region" description="Helical" evidence="1">
    <location>
        <begin position="76"/>
        <end position="94"/>
    </location>
</feature>
<keyword evidence="1" id="KW-1133">Transmembrane helix</keyword>
<sequence>MSMAFSRNPQYYILTVMLPAQLLCLLSLGSFLVPATDLADRLSVSLTMVLTMVALRSQAASDLPKLAHLTLLDLHLLASLAFTFATAAANVLGAKASRQTLSTWGDLDKGCACFLLVVHCGSWFALALVHWAARLHSHATMARHEAGARIRVDEEDGIGDSAARSHGKNVLRADLRRMGGSVAEAVTSWFSNTNIQRSYGSRARRSSRLTSARS</sequence>
<name>A0A7S3BPK3_9EUKA</name>
<dbReference type="PANTHER" id="PTHR18945">
    <property type="entry name" value="NEUROTRANSMITTER GATED ION CHANNEL"/>
    <property type="match status" value="1"/>
</dbReference>
<accession>A0A7S3BPK3</accession>
<dbReference type="InterPro" id="IPR038050">
    <property type="entry name" value="Neuro_actylchol_rec"/>
</dbReference>
<protein>
    <recommendedName>
        <fullName evidence="3">Neurotransmitter-gated ion-channel transmembrane domain-containing protein</fullName>
    </recommendedName>
</protein>
<dbReference type="GO" id="GO:0016020">
    <property type="term" value="C:membrane"/>
    <property type="evidence" value="ECO:0007669"/>
    <property type="project" value="InterPro"/>
</dbReference>
<dbReference type="GO" id="GO:0004888">
    <property type="term" value="F:transmembrane signaling receptor activity"/>
    <property type="evidence" value="ECO:0007669"/>
    <property type="project" value="InterPro"/>
</dbReference>
<evidence type="ECO:0008006" key="3">
    <source>
        <dbReference type="Google" id="ProtNLM"/>
    </source>
</evidence>
<keyword evidence="1" id="KW-0472">Membrane</keyword>
<feature type="transmembrane region" description="Helical" evidence="1">
    <location>
        <begin position="114"/>
        <end position="133"/>
    </location>
</feature>
<proteinExistence type="predicted"/>
<gene>
    <name evidence="2" type="ORF">HERI1096_LOCUS32578</name>
</gene>
<feature type="transmembrane region" description="Helical" evidence="1">
    <location>
        <begin position="12"/>
        <end position="32"/>
    </location>
</feature>
<dbReference type="InterPro" id="IPR036719">
    <property type="entry name" value="Neuro-gated_channel_TM_sf"/>
</dbReference>
<evidence type="ECO:0000256" key="1">
    <source>
        <dbReference type="SAM" id="Phobius"/>
    </source>
</evidence>
<dbReference type="AlphaFoldDB" id="A0A7S3BPK3"/>
<dbReference type="SUPFAM" id="SSF90112">
    <property type="entry name" value="Neurotransmitter-gated ion-channel transmembrane pore"/>
    <property type="match status" value="1"/>
</dbReference>
<reference evidence="2" key="1">
    <citation type="submission" date="2021-01" db="EMBL/GenBank/DDBJ databases">
        <authorList>
            <person name="Corre E."/>
            <person name="Pelletier E."/>
            <person name="Niang G."/>
            <person name="Scheremetjew M."/>
            <person name="Finn R."/>
            <person name="Kale V."/>
            <person name="Holt S."/>
            <person name="Cochrane G."/>
            <person name="Meng A."/>
            <person name="Brown T."/>
            <person name="Cohen L."/>
        </authorList>
    </citation>
    <scope>NUCLEOTIDE SEQUENCE</scope>
    <source>
        <strain evidence="2">CCMP281</strain>
    </source>
</reference>
<dbReference type="GO" id="GO:0005216">
    <property type="term" value="F:monoatomic ion channel activity"/>
    <property type="evidence" value="ECO:0007669"/>
    <property type="project" value="InterPro"/>
</dbReference>
<evidence type="ECO:0000313" key="2">
    <source>
        <dbReference type="EMBL" id="CAE0139089.1"/>
    </source>
</evidence>
<keyword evidence="1" id="KW-0812">Transmembrane</keyword>
<organism evidence="2">
    <name type="scientific">Haptolina ericina</name>
    <dbReference type="NCBI Taxonomy" id="156174"/>
    <lineage>
        <taxon>Eukaryota</taxon>
        <taxon>Haptista</taxon>
        <taxon>Haptophyta</taxon>
        <taxon>Prymnesiophyceae</taxon>
        <taxon>Prymnesiales</taxon>
        <taxon>Prymnesiaceae</taxon>
        <taxon>Haptolina</taxon>
    </lineage>
</organism>
<dbReference type="Gene3D" id="1.20.58.390">
    <property type="entry name" value="Neurotransmitter-gated ion-channel transmembrane domain"/>
    <property type="match status" value="1"/>
</dbReference>
<dbReference type="EMBL" id="HBHX01058987">
    <property type="protein sequence ID" value="CAE0139089.1"/>
    <property type="molecule type" value="Transcribed_RNA"/>
</dbReference>